<feature type="compositionally biased region" description="Basic and acidic residues" evidence="13">
    <location>
        <begin position="179"/>
        <end position="195"/>
    </location>
</feature>
<comment type="subcellular location">
    <subcellularLocation>
        <location evidence="12">Mitochondrion inner membrane</location>
        <topology evidence="12">Single-pass membrane protein</topology>
    </subcellularLocation>
    <subcellularLocation>
        <location evidence="1">Mitochondrion membrane</location>
        <topology evidence="1">Single-pass membrane protein</topology>
    </subcellularLocation>
</comment>
<evidence type="ECO:0000256" key="10">
    <source>
        <dbReference type="ARBA" id="ARBA00023128"/>
    </source>
</evidence>
<dbReference type="InterPro" id="IPR038552">
    <property type="entry name" value="Tim21_IMS_sf"/>
</dbReference>
<protein>
    <recommendedName>
        <fullName evidence="3 12">Mitochondrial import inner membrane translocase subunit Tim21</fullName>
    </recommendedName>
</protein>
<evidence type="ECO:0000256" key="6">
    <source>
        <dbReference type="ARBA" id="ARBA00022927"/>
    </source>
</evidence>
<evidence type="ECO:0000256" key="12">
    <source>
        <dbReference type="RuleBase" id="RU367142"/>
    </source>
</evidence>
<dbReference type="Pfam" id="PF08294">
    <property type="entry name" value="TIM21"/>
    <property type="match status" value="1"/>
</dbReference>
<evidence type="ECO:0000256" key="7">
    <source>
        <dbReference type="ARBA" id="ARBA00022946"/>
    </source>
</evidence>
<keyword evidence="7" id="KW-0809">Transit peptide</keyword>
<evidence type="ECO:0000256" key="13">
    <source>
        <dbReference type="SAM" id="MobiDB-lite"/>
    </source>
</evidence>
<dbReference type="PANTHER" id="PTHR13032:SF6">
    <property type="entry name" value="MITOCHONDRIAL IMPORT INNER MEMBRANE TRANSLOCASE SUBUNIT TIM21"/>
    <property type="match status" value="1"/>
</dbReference>
<evidence type="ECO:0000256" key="3">
    <source>
        <dbReference type="ARBA" id="ARBA00020726"/>
    </source>
</evidence>
<comment type="similarity">
    <text evidence="2 12">Belongs to the TIM21 family.</text>
</comment>
<keyword evidence="10 12" id="KW-0496">Mitochondrion</keyword>
<keyword evidence="11 12" id="KW-0472">Membrane</keyword>
<dbReference type="Gene3D" id="3.10.450.320">
    <property type="entry name" value="Mitochondrial import inner membrane translocase subunit Tim21"/>
    <property type="match status" value="1"/>
</dbReference>
<dbReference type="Proteomes" id="UP001333110">
    <property type="component" value="Unassembled WGS sequence"/>
</dbReference>
<evidence type="ECO:0000256" key="8">
    <source>
        <dbReference type="ARBA" id="ARBA00022989"/>
    </source>
</evidence>
<comment type="caution">
    <text evidence="15">The sequence shown here is derived from an EMBL/GenBank/DDBJ whole genome shotgun (WGS) entry which is preliminary data.</text>
</comment>
<feature type="transmembrane region" description="Helical" evidence="12">
    <location>
        <begin position="215"/>
        <end position="236"/>
    </location>
</feature>
<dbReference type="EMBL" id="JAUNZN010000002">
    <property type="protein sequence ID" value="KAK4827688.1"/>
    <property type="molecule type" value="Genomic_DNA"/>
</dbReference>
<dbReference type="GO" id="GO:0030150">
    <property type="term" value="P:protein import into mitochondrial matrix"/>
    <property type="evidence" value="ECO:0007669"/>
    <property type="project" value="UniProtKB-UniRule"/>
</dbReference>
<keyword evidence="12" id="KW-0999">Mitochondrion inner membrane</keyword>
<evidence type="ECO:0000313" key="16">
    <source>
        <dbReference type="Proteomes" id="UP001333110"/>
    </source>
</evidence>
<comment type="subunit">
    <text evidence="12">Component of the TIM23 complex.</text>
</comment>
<keyword evidence="5 12" id="KW-0812">Transmembrane</keyword>
<evidence type="ECO:0000256" key="1">
    <source>
        <dbReference type="ARBA" id="ARBA00004304"/>
    </source>
</evidence>
<evidence type="ECO:0000256" key="5">
    <source>
        <dbReference type="ARBA" id="ARBA00022692"/>
    </source>
</evidence>
<keyword evidence="9 12" id="KW-0811">Translocation</keyword>
<feature type="signal peptide" evidence="14">
    <location>
        <begin position="1"/>
        <end position="16"/>
    </location>
</feature>
<dbReference type="InterPro" id="IPR013261">
    <property type="entry name" value="Tim21"/>
</dbReference>
<keyword evidence="4 12" id="KW-0813">Transport</keyword>
<accession>A0AAN7SGQ1</accession>
<keyword evidence="16" id="KW-1185">Reference proteome</keyword>
<feature type="chain" id="PRO_5042933631" description="Mitochondrial import inner membrane translocase subunit Tim21" evidence="14">
    <location>
        <begin position="17"/>
        <end position="348"/>
    </location>
</feature>
<evidence type="ECO:0000256" key="2">
    <source>
        <dbReference type="ARBA" id="ARBA00010867"/>
    </source>
</evidence>
<dbReference type="GO" id="GO:0005744">
    <property type="term" value="C:TIM23 mitochondrial import inner membrane translocase complex"/>
    <property type="evidence" value="ECO:0007669"/>
    <property type="project" value="UniProtKB-UniRule"/>
</dbReference>
<proteinExistence type="inferred from homology"/>
<evidence type="ECO:0000256" key="11">
    <source>
        <dbReference type="ARBA" id="ARBA00023136"/>
    </source>
</evidence>
<dbReference type="FunFam" id="3.10.450.320:FF:000001">
    <property type="entry name" value="Mitochondrial import inner membrane translocase subunit Tim21"/>
    <property type="match status" value="1"/>
</dbReference>
<name>A0AAN7SGQ1_MYCAM</name>
<dbReference type="AlphaFoldDB" id="A0AAN7SGQ1"/>
<evidence type="ECO:0000256" key="4">
    <source>
        <dbReference type="ARBA" id="ARBA00022448"/>
    </source>
</evidence>
<keyword evidence="6 12" id="KW-0653">Protein transport</keyword>
<evidence type="ECO:0000256" key="9">
    <source>
        <dbReference type="ARBA" id="ARBA00023010"/>
    </source>
</evidence>
<gene>
    <name evidence="15" type="ORF">QYF61_020822</name>
</gene>
<dbReference type="PANTHER" id="PTHR13032">
    <property type="entry name" value="MITOCHONDRIAL IMPORT INNER MEMBRANE TRANSLOCASE SUBUNIT TIM21"/>
    <property type="match status" value="1"/>
</dbReference>
<organism evidence="15 16">
    <name type="scientific">Mycteria americana</name>
    <name type="common">Wood stork</name>
    <dbReference type="NCBI Taxonomy" id="33587"/>
    <lineage>
        <taxon>Eukaryota</taxon>
        <taxon>Metazoa</taxon>
        <taxon>Chordata</taxon>
        <taxon>Craniata</taxon>
        <taxon>Vertebrata</taxon>
        <taxon>Euteleostomi</taxon>
        <taxon>Archelosauria</taxon>
        <taxon>Archosauria</taxon>
        <taxon>Dinosauria</taxon>
        <taxon>Saurischia</taxon>
        <taxon>Theropoda</taxon>
        <taxon>Coelurosauria</taxon>
        <taxon>Aves</taxon>
        <taxon>Neognathae</taxon>
        <taxon>Neoaves</taxon>
        <taxon>Aequornithes</taxon>
        <taxon>Ciconiiformes</taxon>
        <taxon>Ciconiidae</taxon>
        <taxon>Mycteria</taxon>
    </lineage>
</organism>
<comment type="function">
    <text evidence="12">Essential component of the TIM23 complex, a complex that mediates the translocation of transit peptide-containing proteins across the mitochondrial inner membrane.</text>
</comment>
<sequence>MAVAVVILLGAVPSGGRKREPVQTTAPRARCCFLPLHPQEFHRSNGEGRLAAGEGAGRRAALRAGGCPDASPRVPPAERWRAAEAFRLARLPPPYFGQGAWEPCPGMLPASLARAGQRGERLRACLGRWLLAPPGWALPGPGPGAGPCLRWRHQPARGGLAPLLRAAQQSIGTQAGGLRAEKPGDNSKHVSVQRDRKEETLLSAAQKVKEAGRDFTYFIVVLVGMGVTGGLFYVIFKELFSSSSPSKIYGDALEKCRSHPEIIGVFGESIKGYGEATRRGRRQLVSHIEYVKDGLKHMRLKFYIEGSEPGKRGTVHVEVKENPERGRFEVRYIFVDVDTYPRRTIAFA</sequence>
<feature type="region of interest" description="Disordered" evidence="13">
    <location>
        <begin position="174"/>
        <end position="195"/>
    </location>
</feature>
<keyword evidence="14" id="KW-0732">Signal</keyword>
<reference evidence="15 16" key="1">
    <citation type="journal article" date="2023" name="J. Hered.">
        <title>Chromosome-level genome of the wood stork (Mycteria americana) provides insight into avian chromosome evolution.</title>
        <authorList>
            <person name="Flamio R. Jr."/>
            <person name="Ramstad K.M."/>
        </authorList>
    </citation>
    <scope>NUCLEOTIDE SEQUENCE [LARGE SCALE GENOMIC DNA]</scope>
    <source>
        <strain evidence="15">JAX WOST 10</strain>
    </source>
</reference>
<keyword evidence="8 12" id="KW-1133">Transmembrane helix</keyword>
<evidence type="ECO:0000256" key="14">
    <source>
        <dbReference type="SAM" id="SignalP"/>
    </source>
</evidence>
<evidence type="ECO:0000313" key="15">
    <source>
        <dbReference type="EMBL" id="KAK4827688.1"/>
    </source>
</evidence>